<dbReference type="OrthoDB" id="9779724at2"/>
<proteinExistence type="inferred from homology"/>
<evidence type="ECO:0000259" key="2">
    <source>
        <dbReference type="Pfam" id="PF00263"/>
    </source>
</evidence>
<name>A0A1M5SSF8_9BACT</name>
<dbReference type="RefSeq" id="WP_073072941.1">
    <property type="nucleotide sequence ID" value="NZ_FQXN01000003.1"/>
</dbReference>
<dbReference type="PANTHER" id="PTHR30332">
    <property type="entry name" value="PROBABLE GENERAL SECRETION PATHWAY PROTEIN D"/>
    <property type="match status" value="1"/>
</dbReference>
<dbReference type="Proteomes" id="UP000242592">
    <property type="component" value="Unassembled WGS sequence"/>
</dbReference>
<dbReference type="Pfam" id="PF00263">
    <property type="entry name" value="Secretin"/>
    <property type="match status" value="1"/>
</dbReference>
<accession>A0A1M5SSF8</accession>
<organism evidence="3 4">
    <name type="scientific">Thermosipho atlanticus DSM 15807</name>
    <dbReference type="NCBI Taxonomy" id="1123380"/>
    <lineage>
        <taxon>Bacteria</taxon>
        <taxon>Thermotogati</taxon>
        <taxon>Thermotogota</taxon>
        <taxon>Thermotogae</taxon>
        <taxon>Thermotogales</taxon>
        <taxon>Fervidobacteriaceae</taxon>
        <taxon>Thermosipho</taxon>
    </lineage>
</organism>
<dbReference type="InterPro" id="IPR004846">
    <property type="entry name" value="T2SS/T3SS_dom"/>
</dbReference>
<reference evidence="4" key="1">
    <citation type="submission" date="2016-11" db="EMBL/GenBank/DDBJ databases">
        <authorList>
            <person name="Varghese N."/>
            <person name="Submissions S."/>
        </authorList>
    </citation>
    <scope>NUCLEOTIDE SEQUENCE [LARGE SCALE GENOMIC DNA]</scope>
    <source>
        <strain evidence="4">DSM 15807</strain>
    </source>
</reference>
<feature type="domain" description="Type II/III secretion system secretin-like" evidence="2">
    <location>
        <begin position="1193"/>
        <end position="1348"/>
    </location>
</feature>
<gene>
    <name evidence="3" type="ORF">SAMN02745199_1043</name>
</gene>
<dbReference type="GO" id="GO:0015627">
    <property type="term" value="C:type II protein secretion system complex"/>
    <property type="evidence" value="ECO:0007669"/>
    <property type="project" value="TreeGrafter"/>
</dbReference>
<dbReference type="EMBL" id="FQXN01000003">
    <property type="protein sequence ID" value="SHH41238.1"/>
    <property type="molecule type" value="Genomic_DNA"/>
</dbReference>
<dbReference type="STRING" id="1123380.SAMN02745199_1043"/>
<dbReference type="PANTHER" id="PTHR30332:SF17">
    <property type="entry name" value="TYPE IV PILIATION SYSTEM PROTEIN DR_0774-RELATED"/>
    <property type="match status" value="1"/>
</dbReference>
<evidence type="ECO:0000256" key="1">
    <source>
        <dbReference type="RuleBase" id="RU004003"/>
    </source>
</evidence>
<protein>
    <submittedName>
        <fullName evidence="3">Type II secretory pathway component GspD/PulD (Secretin)</fullName>
    </submittedName>
</protein>
<comment type="similarity">
    <text evidence="1">Belongs to the bacterial secretin family.</text>
</comment>
<keyword evidence="4" id="KW-1185">Reference proteome</keyword>
<evidence type="ECO:0000313" key="4">
    <source>
        <dbReference type="Proteomes" id="UP000242592"/>
    </source>
</evidence>
<sequence>MKKYLIFLMLVLFVVAVFSKVVNITYYVEEEKLVVLVELDHEAQPTEVNFGWNESQTVYYLELSENYVSSNSFLPVSKGPLEGIQIINTSEGINVFLFMLLPTKLNWYVLNNKIFIEMPLSISDKTVDYSFINAPLDVVARELSSTIGVDVSLYESVRNMTVNLDVSNATIEEAFRQFLLNNPDISYAFTPDKKLFLGTPEEISKNFARYWYVYDGKVNVDKIKTLLGSGTFIHYLKDKAKIFVYGGVREHRMIADAISLTPTESWHYFSYLVDENTLQEFLNNIMQIYEFKFVILKSLKQVAIYSDNEVANMVGYYISILKTEEMVDEMNLEKIKVGYPERIKTILDNLGIKNNLIGEYVEVPKKYTPLVLEMNKDRVIGNPYRLVLEDVYFDTVKNALDYLNISAENSKVTENNGKVFVTLFVTEEKYNRFLQFIDIASTKTIKVKVERNLISDFDIKILSEDENGLLIEGKEKVIDEVLKFVKEYNLKVSAEQKQKEKENIVNYTLNLLPTDPNIEVFEVLLNATPTYYTKEYAIFEINKDELESFKNAVDNIRQEFGKKIQFIDGFVIDESLKTLVKELYDVDVLDLQNGYLLKGIKVDQAINFITNYARREDEIKEVTKLLEITLENSDEIVKILKEIYNIDSIYFPGIRYLYMKGKSEAIEKAIQFVQSIEQQKVKSKIKILNLSATEQLKNVLSEVADLQIYTYQNKTILYGTEESINKAEEIIDNLISKTYVTKIETNLDFEKIKELVNFLYGDEVSVISIGNKVYFKGPKIYIDDIINQINMISESEKTEMEQNKDIYVENGLIYVDVKDYQIDSLIDLVFKKLNKAIVFKEYLDKQVSLNLNGVTFEKFVKVLEKFGIVLKEENGIYYVSNENAKNIYISDGKIFIDVVDAPLTDVAKTVYSDLGFSIIIDGVDEKLTLKLDNATLEDFENVIKEKVDIVKEGQVVFIKPKVIGGTVEGAPKYKALVEYSNGLFSIDAEDVPMDELIKEVMKKIGYSAIISKNIDIQSNIYAKNITFDNFINILNNYNISVNQKEDIYFFEKATVDATQNTNMFVFSVPRGSEKVKELVSFYGGQSFVDTESGMVIATGISAKNAAEIKDYINNLMEVKLAAIEVRVIDEDMSDNIEIDLGKLSTGLGEISSGGLNINLALSDLSFEKIAEKILNSGNSSLDLTNSSLSKSLANSNVVANPNVVAKSGETANIVIGDKLPIILTDAEGNETIQYLQSGVILEITPFINADDTIDLKLRIEVSTFDWELGATSISKLPVERTREFTSTLTLKDGQTLIIGGLTRDEKIVSTNKLPILGDLPIIGKFFSRQVEKFTKRNLIIFITAKVVK</sequence>
<dbReference type="PRINTS" id="PR00811">
    <property type="entry name" value="BCTERIALGSPD"/>
</dbReference>
<dbReference type="PRINTS" id="PR01032">
    <property type="entry name" value="PHAGEIV"/>
</dbReference>
<dbReference type="InterPro" id="IPR001775">
    <property type="entry name" value="GspD/PilQ"/>
</dbReference>
<dbReference type="InterPro" id="IPR050810">
    <property type="entry name" value="Bact_Secretion_Sys_Channel"/>
</dbReference>
<dbReference type="GO" id="GO:0009306">
    <property type="term" value="P:protein secretion"/>
    <property type="evidence" value="ECO:0007669"/>
    <property type="project" value="InterPro"/>
</dbReference>
<evidence type="ECO:0000313" key="3">
    <source>
        <dbReference type="EMBL" id="SHH41238.1"/>
    </source>
</evidence>